<sequence>MEVSQDIDKLKNTTSGSEKNELYLRIMNITDKDMETLYKEILNELAQNSQSDKMLNLLQVLLKEDNVSKLILSEVQKIDLAKSLINMMKNSQEEKDLIQCFSCMNEVVTIKLENDTLDELLCRTAQIISKRGISETLYSTICSYVQKIFMKYKDQLSDFMHIIPKLLFPPLTSNSAKNFCKKLMVLFKEKHELYVLKVWVNVLNALGKTLHKNLSIVTPFFQVIEKGFKSMNDEVCKTSFINWKCLISNFAMDDTVINDSKKLRFVLKPFRNLTKFSDSTSLVICDTWWHLAWNLTHNLSSRFTEVLIPMLEFTFKKATNGSHEKISVKGTALQVPLDVKVIVHHSKDIINMARIVIETFGNTKEMVGHIDCLLKSILYILSAVIEDENKESIEAVIAFINLVGNIIESRLCPPLTCLKCIDSLSKLPRSALISHCFHCGPRKPQKINDVYFDCRFLMAYNRLIQAGLSESLNPLLMTQKFINVIKHVTSQNIDAEILFEMWSGIASPLLETIEKTQEVNQGDRQEHDFSCLYDVFTLSI</sequence>
<proteinExistence type="predicted"/>
<evidence type="ECO:0000256" key="4">
    <source>
        <dbReference type="ARBA" id="ARBA00022895"/>
    </source>
</evidence>
<accession>A0AAV4M9N8</accession>
<comment type="subcellular location">
    <subcellularLocation>
        <location evidence="2">Chromosome</location>
        <location evidence="2">Telomere</location>
    </subcellularLocation>
    <subcellularLocation>
        <location evidence="1">Nucleus</location>
    </subcellularLocation>
</comment>
<dbReference type="GO" id="GO:0000723">
    <property type="term" value="P:telomere maintenance"/>
    <property type="evidence" value="ECO:0007669"/>
    <property type="project" value="TreeGrafter"/>
</dbReference>
<evidence type="ECO:0000256" key="1">
    <source>
        <dbReference type="ARBA" id="ARBA00004123"/>
    </source>
</evidence>
<dbReference type="GO" id="GO:0140445">
    <property type="term" value="C:chromosome, telomeric repeat region"/>
    <property type="evidence" value="ECO:0007669"/>
    <property type="project" value="TreeGrafter"/>
</dbReference>
<keyword evidence="4" id="KW-0779">Telomere</keyword>
<dbReference type="InterPro" id="IPR022031">
    <property type="entry name" value="Rif1_N"/>
</dbReference>
<dbReference type="Pfam" id="PF12231">
    <property type="entry name" value="Rif1_N"/>
    <property type="match status" value="1"/>
</dbReference>
<keyword evidence="9" id="KW-1185">Reference proteome</keyword>
<dbReference type="PANTHER" id="PTHR22928">
    <property type="entry name" value="TELOMERE-ASSOCIATED PROTEIN RIF1"/>
    <property type="match status" value="1"/>
</dbReference>
<dbReference type="SUPFAM" id="SSF48371">
    <property type="entry name" value="ARM repeat"/>
    <property type="match status" value="1"/>
</dbReference>
<dbReference type="EMBL" id="BPLR01002015">
    <property type="protein sequence ID" value="GIX69053.1"/>
    <property type="molecule type" value="Genomic_DNA"/>
</dbReference>
<protein>
    <submittedName>
        <fullName evidence="8">Telomere-associated protein RIF1</fullName>
    </submittedName>
</protein>
<dbReference type="GO" id="GO:0005634">
    <property type="term" value="C:nucleus"/>
    <property type="evidence" value="ECO:0007669"/>
    <property type="project" value="UniProtKB-SubCell"/>
</dbReference>
<evidence type="ECO:0000259" key="7">
    <source>
        <dbReference type="Pfam" id="PF12231"/>
    </source>
</evidence>
<dbReference type="PANTHER" id="PTHR22928:SF3">
    <property type="entry name" value="TELOMERE-ASSOCIATED PROTEIN RIF1"/>
    <property type="match status" value="1"/>
</dbReference>
<keyword evidence="6" id="KW-0131">Cell cycle</keyword>
<dbReference type="AlphaFoldDB" id="A0AAV4M9N8"/>
<keyword evidence="3" id="KW-0158">Chromosome</keyword>
<evidence type="ECO:0000313" key="8">
    <source>
        <dbReference type="EMBL" id="GIX69053.1"/>
    </source>
</evidence>
<evidence type="ECO:0000256" key="6">
    <source>
        <dbReference type="ARBA" id="ARBA00023306"/>
    </source>
</evidence>
<evidence type="ECO:0000256" key="2">
    <source>
        <dbReference type="ARBA" id="ARBA00004574"/>
    </source>
</evidence>
<organism evidence="8 9">
    <name type="scientific">Caerostris extrusa</name>
    <name type="common">Bark spider</name>
    <name type="synonym">Caerostris bankana</name>
    <dbReference type="NCBI Taxonomy" id="172846"/>
    <lineage>
        <taxon>Eukaryota</taxon>
        <taxon>Metazoa</taxon>
        <taxon>Ecdysozoa</taxon>
        <taxon>Arthropoda</taxon>
        <taxon>Chelicerata</taxon>
        <taxon>Arachnida</taxon>
        <taxon>Araneae</taxon>
        <taxon>Araneomorphae</taxon>
        <taxon>Entelegynae</taxon>
        <taxon>Araneoidea</taxon>
        <taxon>Araneidae</taxon>
        <taxon>Caerostris</taxon>
    </lineage>
</organism>
<gene>
    <name evidence="8" type="primary">RIF1_1</name>
    <name evidence="8" type="ORF">CEXT_481261</name>
</gene>
<evidence type="ECO:0000256" key="3">
    <source>
        <dbReference type="ARBA" id="ARBA00022454"/>
    </source>
</evidence>
<feature type="domain" description="Telomere-associated protein Rif1 N-terminal" evidence="7">
    <location>
        <begin position="176"/>
        <end position="306"/>
    </location>
</feature>
<dbReference type="InterPro" id="IPR016024">
    <property type="entry name" value="ARM-type_fold"/>
</dbReference>
<evidence type="ECO:0000256" key="5">
    <source>
        <dbReference type="ARBA" id="ARBA00023242"/>
    </source>
</evidence>
<dbReference type="Proteomes" id="UP001054945">
    <property type="component" value="Unassembled WGS sequence"/>
</dbReference>
<name>A0AAV4M9N8_CAEEX</name>
<keyword evidence="5" id="KW-0539">Nucleus</keyword>
<reference evidence="8 9" key="1">
    <citation type="submission" date="2021-06" db="EMBL/GenBank/DDBJ databases">
        <title>Caerostris extrusa draft genome.</title>
        <authorList>
            <person name="Kono N."/>
            <person name="Arakawa K."/>
        </authorList>
    </citation>
    <scope>NUCLEOTIDE SEQUENCE [LARGE SCALE GENOMIC DNA]</scope>
</reference>
<evidence type="ECO:0000313" key="9">
    <source>
        <dbReference type="Proteomes" id="UP001054945"/>
    </source>
</evidence>
<comment type="caution">
    <text evidence="8">The sequence shown here is derived from an EMBL/GenBank/DDBJ whole genome shotgun (WGS) entry which is preliminary data.</text>
</comment>